<proteinExistence type="predicted"/>
<evidence type="ECO:0000256" key="1">
    <source>
        <dbReference type="SAM" id="Phobius"/>
    </source>
</evidence>
<keyword evidence="1" id="KW-1133">Transmembrane helix</keyword>
<accession>A0A7Y6MDW6</accession>
<feature type="transmembrane region" description="Helical" evidence="1">
    <location>
        <begin position="20"/>
        <end position="49"/>
    </location>
</feature>
<dbReference type="AlphaFoldDB" id="A0A7Y6MDW6"/>
<name>A0A7Y6MDW6_9ACTN</name>
<keyword evidence="1" id="KW-0812">Transmembrane</keyword>
<comment type="caution">
    <text evidence="2">The sequence shown here is derived from an EMBL/GenBank/DDBJ whole genome shotgun (WGS) entry which is preliminary data.</text>
</comment>
<protein>
    <submittedName>
        <fullName evidence="2">Uncharacterized protein</fullName>
    </submittedName>
</protein>
<reference evidence="2 3" key="1">
    <citation type="submission" date="2020-06" db="EMBL/GenBank/DDBJ databases">
        <authorList>
            <person name="Chanama M."/>
        </authorList>
    </citation>
    <scope>NUCLEOTIDE SEQUENCE [LARGE SCALE GENOMIC DNA]</scope>
    <source>
        <strain evidence="2 3">TBRC6557</strain>
    </source>
</reference>
<sequence>MLEAVHHQRPVWEGGTTLAVYWLELLLLGAMLLASITYVSILLIVPAPAQLRDRPRMRRLSGF</sequence>
<dbReference type="EMBL" id="JABWGO010000008">
    <property type="protein sequence ID" value="NUW44312.1"/>
    <property type="molecule type" value="Genomic_DNA"/>
</dbReference>
<dbReference type="Proteomes" id="UP000546126">
    <property type="component" value="Unassembled WGS sequence"/>
</dbReference>
<keyword evidence="1" id="KW-0472">Membrane</keyword>
<keyword evidence="3" id="KW-1185">Reference proteome</keyword>
<organism evidence="2 3">
    <name type="scientific">Nonomuraea rhodomycinica</name>
    <dbReference type="NCBI Taxonomy" id="1712872"/>
    <lineage>
        <taxon>Bacteria</taxon>
        <taxon>Bacillati</taxon>
        <taxon>Actinomycetota</taxon>
        <taxon>Actinomycetes</taxon>
        <taxon>Streptosporangiales</taxon>
        <taxon>Streptosporangiaceae</taxon>
        <taxon>Nonomuraea</taxon>
    </lineage>
</organism>
<evidence type="ECO:0000313" key="3">
    <source>
        <dbReference type="Proteomes" id="UP000546126"/>
    </source>
</evidence>
<evidence type="ECO:0000313" key="2">
    <source>
        <dbReference type="EMBL" id="NUW44312.1"/>
    </source>
</evidence>
<gene>
    <name evidence="2" type="ORF">HT134_29925</name>
</gene>